<dbReference type="EMBL" id="CAEZTD010000061">
    <property type="protein sequence ID" value="CAB4563306.1"/>
    <property type="molecule type" value="Genomic_DNA"/>
</dbReference>
<organism evidence="1">
    <name type="scientific">freshwater metagenome</name>
    <dbReference type="NCBI Taxonomy" id="449393"/>
    <lineage>
        <taxon>unclassified sequences</taxon>
        <taxon>metagenomes</taxon>
        <taxon>ecological metagenomes</taxon>
    </lineage>
</organism>
<gene>
    <name evidence="1" type="ORF">UFOPK1591_00879</name>
</gene>
<name>A0A6J6DJ35_9ZZZZ</name>
<accession>A0A6J6DJ35</accession>
<dbReference type="AlphaFoldDB" id="A0A6J6DJ35"/>
<protein>
    <submittedName>
        <fullName evidence="1">Unannotated protein</fullName>
    </submittedName>
</protein>
<sequence length="36" mass="3919">MTSRSISNSSLSMTLDVIMSHITLTAMARSLSRTFA</sequence>
<proteinExistence type="predicted"/>
<evidence type="ECO:0000313" key="1">
    <source>
        <dbReference type="EMBL" id="CAB4563306.1"/>
    </source>
</evidence>
<reference evidence="1" key="1">
    <citation type="submission" date="2020-05" db="EMBL/GenBank/DDBJ databases">
        <authorList>
            <person name="Chiriac C."/>
            <person name="Salcher M."/>
            <person name="Ghai R."/>
            <person name="Kavagutti S V."/>
        </authorList>
    </citation>
    <scope>NUCLEOTIDE SEQUENCE</scope>
</reference>